<evidence type="ECO:0000256" key="5">
    <source>
        <dbReference type="ARBA" id="ARBA00023136"/>
    </source>
</evidence>
<evidence type="ECO:0000256" key="7">
    <source>
        <dbReference type="SAM" id="MobiDB-lite"/>
    </source>
</evidence>
<evidence type="ECO:0000256" key="4">
    <source>
        <dbReference type="ARBA" id="ARBA00022989"/>
    </source>
</evidence>
<feature type="domain" description="Tyrosine-protein kinase G-rich" evidence="10">
    <location>
        <begin position="397"/>
        <end position="472"/>
    </location>
</feature>
<evidence type="ECO:0000256" key="1">
    <source>
        <dbReference type="ARBA" id="ARBA00004651"/>
    </source>
</evidence>
<dbReference type="PANTHER" id="PTHR32309:SF13">
    <property type="entry name" value="FERRIC ENTEROBACTIN TRANSPORT PROTEIN FEPE"/>
    <property type="match status" value="1"/>
</dbReference>
<keyword evidence="2" id="KW-1003">Cell membrane</keyword>
<accession>A0A160PFL4</accession>
<feature type="coiled-coil region" evidence="6">
    <location>
        <begin position="335"/>
        <end position="362"/>
    </location>
</feature>
<dbReference type="Pfam" id="PF13807">
    <property type="entry name" value="GNVR"/>
    <property type="match status" value="1"/>
</dbReference>
<feature type="domain" description="Polysaccharide chain length determinant N-terminal" evidence="9">
    <location>
        <begin position="27"/>
        <end position="116"/>
    </location>
</feature>
<feature type="transmembrane region" description="Helical" evidence="8">
    <location>
        <begin position="38"/>
        <end position="59"/>
    </location>
</feature>
<keyword evidence="5 8" id="KW-0472">Membrane</keyword>
<dbReference type="Proteomes" id="UP000218288">
    <property type="component" value="Chromosome"/>
</dbReference>
<evidence type="ECO:0000259" key="10">
    <source>
        <dbReference type="Pfam" id="PF13807"/>
    </source>
</evidence>
<sequence>MPRLRLSTDPSLPPSGGSGGPGDGLAVGQIAGVLRRSWAWIAVPTLMAALGAGVFVQVVTPRYTGEAKVLLESRDPAFARTAAERTDQPQPIDEQAVASQVQVAMSRDLAREAIRSLKLVGNPEFDPEAEGTSAIRRTLMMLGLVSAPMERASEDRILDTYLDHLLVYPVGKSRILAVEFRSRDPELAARGANTVADLYLASLEAASVDTARYASTWLGNNIATLRARVAEAEAKVEAFRAKHGLIGTGSSAAAQPLSSQQLSELSSQLSQARTIQADLNARAKLLKDMIKEGRAFEIPDVANNELIRRTVESRMAMRAQLALESRTLLPAHPRIKELTAQVQDLENQIKAAAERVVRTLENDAKIAGARVESLRAAVEGQQDVVAKGNSSEVELRALEREAKSQREQLESYLARYREAAARDAENASPANARVVSRAVVPDLPSFPKKIPIIAFATVLAFLLASAAVVGRHLLVAPPEPDGGRTGDEGEPVLAGATGDRVRDFYPEPEPPSRRRPAYEPVYGGAYPASATERFAPALAFANSLRATATVQHPVFASTAPIGAESASRGDAARAGRSGLTVPAKSAASSTDLDGLIARLEGGAGRLQSEGRQKGGCVLVVESPPAGGKPGLASELARVLGPLRQTLLVDVNGEASAEADGGLPDPSEPGLTDLVAGEADFLDVIQPVRGSRLHAVKRGVAPLEVLVEEPQGLAIGLNALSQSYDWVLCRLEAESGRDAAELIPAVGPCMDSIVIASDAAIDDPALVSLYRLAKATGVRQVVVARHGEDGMLDARLEATPLRLSA</sequence>
<feature type="region of interest" description="Disordered" evidence="7">
    <location>
        <begin position="1"/>
        <end position="23"/>
    </location>
</feature>
<dbReference type="AlphaFoldDB" id="A0A160PFL4"/>
<organism evidence="11 12">
    <name type="scientific">Methylorubrum populi</name>
    <dbReference type="NCBI Taxonomy" id="223967"/>
    <lineage>
        <taxon>Bacteria</taxon>
        <taxon>Pseudomonadati</taxon>
        <taxon>Pseudomonadota</taxon>
        <taxon>Alphaproteobacteria</taxon>
        <taxon>Hyphomicrobiales</taxon>
        <taxon>Methylobacteriaceae</taxon>
        <taxon>Methylorubrum</taxon>
    </lineage>
</organism>
<proteinExistence type="predicted"/>
<evidence type="ECO:0000259" key="9">
    <source>
        <dbReference type="Pfam" id="PF02706"/>
    </source>
</evidence>
<comment type="subcellular location">
    <subcellularLocation>
        <location evidence="1">Cell membrane</location>
        <topology evidence="1">Multi-pass membrane protein</topology>
    </subcellularLocation>
</comment>
<evidence type="ECO:0000256" key="2">
    <source>
        <dbReference type="ARBA" id="ARBA00022475"/>
    </source>
</evidence>
<evidence type="ECO:0000313" key="11">
    <source>
        <dbReference type="EMBL" id="BAU90521.1"/>
    </source>
</evidence>
<dbReference type="GO" id="GO:0005886">
    <property type="term" value="C:plasma membrane"/>
    <property type="evidence" value="ECO:0007669"/>
    <property type="project" value="UniProtKB-SubCell"/>
</dbReference>
<keyword evidence="6" id="KW-0175">Coiled coil</keyword>
<feature type="region of interest" description="Disordered" evidence="7">
    <location>
        <begin position="478"/>
        <end position="518"/>
    </location>
</feature>
<protein>
    <submittedName>
        <fullName evidence="11">Lipopolysaccharide biosynthesis protein</fullName>
    </submittedName>
</protein>
<dbReference type="InterPro" id="IPR032807">
    <property type="entry name" value="GNVR"/>
</dbReference>
<dbReference type="OrthoDB" id="7786248at2"/>
<dbReference type="Pfam" id="PF02706">
    <property type="entry name" value="Wzz"/>
    <property type="match status" value="1"/>
</dbReference>
<reference evidence="11 12" key="1">
    <citation type="journal article" date="2016" name="Genome Announc.">
        <title>Complete Genome Sequence of Methylobacterium populi P-1M, Isolated from Pink-Pigmented Household Biofilm.</title>
        <authorList>
            <person name="Morohoshi T."/>
            <person name="Ikeda T."/>
        </authorList>
    </citation>
    <scope>NUCLEOTIDE SEQUENCE [LARGE SCALE GENOMIC DNA]</scope>
    <source>
        <strain evidence="11 12">P-1M</strain>
    </source>
</reference>
<dbReference type="GO" id="GO:0004713">
    <property type="term" value="F:protein tyrosine kinase activity"/>
    <property type="evidence" value="ECO:0007669"/>
    <property type="project" value="TreeGrafter"/>
</dbReference>
<evidence type="ECO:0000313" key="12">
    <source>
        <dbReference type="Proteomes" id="UP000218288"/>
    </source>
</evidence>
<dbReference type="InterPro" id="IPR003856">
    <property type="entry name" value="LPS_length_determ_N"/>
</dbReference>
<keyword evidence="4 8" id="KW-1133">Transmembrane helix</keyword>
<name>A0A160PFL4_9HYPH</name>
<keyword evidence="3 8" id="KW-0812">Transmembrane</keyword>
<dbReference type="EMBL" id="AP014809">
    <property type="protein sequence ID" value="BAU90521.1"/>
    <property type="molecule type" value="Genomic_DNA"/>
</dbReference>
<gene>
    <name evidence="11" type="ORF">MPPM_1916</name>
</gene>
<evidence type="ECO:0000256" key="6">
    <source>
        <dbReference type="SAM" id="Coils"/>
    </source>
</evidence>
<dbReference type="RefSeq" id="WP_096484848.1">
    <property type="nucleotide sequence ID" value="NZ_AP014809.1"/>
</dbReference>
<evidence type="ECO:0000256" key="8">
    <source>
        <dbReference type="SAM" id="Phobius"/>
    </source>
</evidence>
<dbReference type="InterPro" id="IPR050445">
    <property type="entry name" value="Bact_polysacc_biosynth/exp"/>
</dbReference>
<dbReference type="PANTHER" id="PTHR32309">
    <property type="entry name" value="TYROSINE-PROTEIN KINASE"/>
    <property type="match status" value="1"/>
</dbReference>
<feature type="coiled-coil region" evidence="6">
    <location>
        <begin position="388"/>
        <end position="422"/>
    </location>
</feature>
<evidence type="ECO:0000256" key="3">
    <source>
        <dbReference type="ARBA" id="ARBA00022692"/>
    </source>
</evidence>
<dbReference type="InterPro" id="IPR027417">
    <property type="entry name" value="P-loop_NTPase"/>
</dbReference>
<dbReference type="Gene3D" id="3.40.50.300">
    <property type="entry name" value="P-loop containing nucleotide triphosphate hydrolases"/>
    <property type="match status" value="1"/>
</dbReference>